<protein>
    <submittedName>
        <fullName evidence="2">2b protein</fullName>
    </submittedName>
</protein>
<name>B7T2J5_9BROM</name>
<keyword evidence="1" id="KW-1133">Transmembrane helix</keyword>
<evidence type="ECO:0000313" key="2">
    <source>
        <dbReference type="EMBL" id="ACJ68816.1"/>
    </source>
</evidence>
<feature type="transmembrane region" description="Helical" evidence="1">
    <location>
        <begin position="37"/>
        <end position="59"/>
    </location>
</feature>
<dbReference type="RefSeq" id="YP_009507941.1">
    <property type="nucleotide sequence ID" value="NC_038777.1"/>
</dbReference>
<keyword evidence="3" id="KW-1185">Reference proteome</keyword>
<dbReference type="EMBL" id="EU919669">
    <property type="protein sequence ID" value="ACJ68816.1"/>
    <property type="molecule type" value="Genomic_RNA"/>
</dbReference>
<reference evidence="3" key="1">
    <citation type="journal article" date="1995" name="J. Gen. Virol.">
        <title>The complete nucleotide sequence of the RNA 3 of lilac ring mottle ilarvirus.</title>
        <authorList>
            <person name="Scott S.W."/>
            <person name="Ge X."/>
        </authorList>
    </citation>
    <scope>NUCLEOTIDE SEQUENCE [LARGE SCALE GENOMIC DNA]</scope>
</reference>
<sequence>MMITDLGNRIDATGRCVHPGSEKFFRKGLYVMKRERILIHFILSLIITGQFVAEARLLYPQQMAIVSVGAPEKPARMVVKIPDLNIDLEIAEFTNPAVLIQTVYRRILGELKDSWYVLSWSTVKYNSIRDRLKILKNAQVHFSIPDSDWAFTLSLSDVVSGLSLPKIPVPKVYLSMSADSADTHDL</sequence>
<dbReference type="KEGG" id="vg:37619138"/>
<organism evidence="2 3">
    <name type="scientific">Lilac ring mottle virus</name>
    <dbReference type="NCBI Taxonomy" id="37125"/>
    <lineage>
        <taxon>Viruses</taxon>
        <taxon>Riboviria</taxon>
        <taxon>Orthornavirae</taxon>
        <taxon>Kitrinoviricota</taxon>
        <taxon>Alsuviricetes</taxon>
        <taxon>Martellivirales</taxon>
        <taxon>Bromoviridae</taxon>
        <taxon>Ilarvirus</taxon>
        <taxon>Ilarvirus LRMV</taxon>
    </lineage>
</organism>
<evidence type="ECO:0000313" key="3">
    <source>
        <dbReference type="Proteomes" id="UP000237247"/>
    </source>
</evidence>
<proteinExistence type="predicted"/>
<dbReference type="OrthoDB" id="14031at10239"/>
<keyword evidence="1" id="KW-0472">Membrane</keyword>
<evidence type="ECO:0000256" key="1">
    <source>
        <dbReference type="SAM" id="Phobius"/>
    </source>
</evidence>
<dbReference type="Proteomes" id="UP000237247">
    <property type="component" value="Genome"/>
</dbReference>
<reference evidence="2 3" key="2">
    <citation type="journal article" date="2008" name="Arch. Virol.">
        <title>Partial nucleotide sequences of the RNA 1 and RNA 2 of lilac ring mottle virus confirm that this virus should be considered a member of subgroup 2 of the genus Ilarvirus.</title>
        <authorList>
            <person name="Scott S.W."/>
            <person name="Zimmerman M.T."/>
        </authorList>
    </citation>
    <scope>NUCLEOTIDE SEQUENCE [LARGE SCALE GENOMIC DNA]</scope>
</reference>
<dbReference type="GeneID" id="37619138"/>
<keyword evidence="1" id="KW-0812">Transmembrane</keyword>
<accession>B7T2J5</accession>